<accession>A0AC34Q9Z6</accession>
<reference evidence="2" key="1">
    <citation type="submission" date="2022-11" db="UniProtKB">
        <authorList>
            <consortium name="WormBaseParasite"/>
        </authorList>
    </citation>
    <scope>IDENTIFICATION</scope>
</reference>
<organism evidence="1 2">
    <name type="scientific">Panagrolaimus sp. JU765</name>
    <dbReference type="NCBI Taxonomy" id="591449"/>
    <lineage>
        <taxon>Eukaryota</taxon>
        <taxon>Metazoa</taxon>
        <taxon>Ecdysozoa</taxon>
        <taxon>Nematoda</taxon>
        <taxon>Chromadorea</taxon>
        <taxon>Rhabditida</taxon>
        <taxon>Tylenchina</taxon>
        <taxon>Panagrolaimomorpha</taxon>
        <taxon>Panagrolaimoidea</taxon>
        <taxon>Panagrolaimidae</taxon>
        <taxon>Panagrolaimus</taxon>
    </lineage>
</organism>
<evidence type="ECO:0000313" key="2">
    <source>
        <dbReference type="WBParaSite" id="JU765_v2.g14540.t1"/>
    </source>
</evidence>
<evidence type="ECO:0000313" key="1">
    <source>
        <dbReference type="Proteomes" id="UP000887576"/>
    </source>
</evidence>
<protein>
    <submittedName>
        <fullName evidence="2">Uncharacterized protein</fullName>
    </submittedName>
</protein>
<sequence length="401" mass="46093">MLSTRAGGLGLNLQTADTVIIYDSDWNPHQDMQAQDRAHRIGQKKEVRVFRLITVNSIEEKILAAARFKLNVDEKVIQAGKFDQRSTGSERRQILEEIISREEDNDEDEIPDDEAINMLIARGDDEFEIFQKMDQDRQIEDQINFPKGRMIDDDEIPLTLIQSSKNFEEMYKNPPEKNAIDESLDGLRRSRKKVDYSTDLMSDKDWLRTLDEGGSDAEEDEVERKPKGKRGRKKKVREEDEDDDRPRSKKGRYDDPMQTHLSQVLETLIAYTDSNGRCISVDFMQLPTRRELPDYYEIINTPIDFVKIRKNLGRGKYSTVDELSADVELLCANAQRYNREDSIIFQDSKILQAVWGRLKQQTPALDASFSQSPMVAAGSSESSTPNPVNYRDDSNSGFGDY</sequence>
<proteinExistence type="predicted"/>
<name>A0AC34Q9Z6_9BILA</name>
<dbReference type="Proteomes" id="UP000887576">
    <property type="component" value="Unplaced"/>
</dbReference>
<dbReference type="WBParaSite" id="JU765_v2.g14540.t1">
    <property type="protein sequence ID" value="JU765_v2.g14540.t1"/>
    <property type="gene ID" value="JU765_v2.g14540"/>
</dbReference>